<name>A0AAU7Q5W1_9GAMM</name>
<accession>A0AAU7Q5W1</accession>
<gene>
    <name evidence="1" type="ORF">ABK905_17760</name>
</gene>
<organism evidence="1">
    <name type="scientific">Acerihabitans sp. KWT182</name>
    <dbReference type="NCBI Taxonomy" id="3157919"/>
    <lineage>
        <taxon>Bacteria</taxon>
        <taxon>Pseudomonadati</taxon>
        <taxon>Pseudomonadota</taxon>
        <taxon>Gammaproteobacteria</taxon>
        <taxon>Enterobacterales</taxon>
        <taxon>Pectobacteriaceae</taxon>
        <taxon>Acerihabitans</taxon>
    </lineage>
</organism>
<dbReference type="EMBL" id="CP157947">
    <property type="protein sequence ID" value="XBS68527.1"/>
    <property type="molecule type" value="Genomic_DNA"/>
</dbReference>
<proteinExistence type="predicted"/>
<sequence length="68" mass="7633">MLFLESHTSRIYIPSAAARVDVLGICEFSLIKNIKPMKTFKNILVYIEPWIENAAPGWKKIISGGLAK</sequence>
<protein>
    <submittedName>
        <fullName evidence="1">Uncharacterized protein</fullName>
    </submittedName>
</protein>
<dbReference type="AlphaFoldDB" id="A0AAU7Q5W1"/>
<evidence type="ECO:0000313" key="1">
    <source>
        <dbReference type="EMBL" id="XBS68527.1"/>
    </source>
</evidence>
<reference evidence="1" key="1">
    <citation type="submission" date="2024-06" db="EMBL/GenBank/DDBJ databases">
        <authorList>
            <person name="Coelho C."/>
            <person name="Bento M."/>
            <person name="Garcia E."/>
            <person name="Camelo A."/>
            <person name="Brandao I."/>
            <person name="Espirito Santo C."/>
            <person name="Trovao J."/>
            <person name="Verissimo A."/>
            <person name="Costa J."/>
            <person name="Tiago I."/>
        </authorList>
    </citation>
    <scope>NUCLEOTIDE SEQUENCE</scope>
    <source>
        <strain evidence="1">KWT182</strain>
    </source>
</reference>